<comment type="function">
    <text evidence="4 5">Cell division protein that is part of the divisome complex and is recruited early to the Z-ring. Probably stimulates Z-ring formation, perhaps through the cross-linking of FtsZ protofilaments. Its function overlaps with FtsA.</text>
</comment>
<feature type="region of interest" description="Disordered" evidence="6">
    <location>
        <begin position="19"/>
        <end position="55"/>
    </location>
</feature>
<dbReference type="HAMAP" id="MF_01197">
    <property type="entry name" value="SepF"/>
    <property type="match status" value="1"/>
</dbReference>
<evidence type="ECO:0000256" key="1">
    <source>
        <dbReference type="ARBA" id="ARBA00022618"/>
    </source>
</evidence>
<dbReference type="GO" id="GO:0051301">
    <property type="term" value="P:cell division"/>
    <property type="evidence" value="ECO:0007669"/>
    <property type="project" value="UniProtKB-KW"/>
</dbReference>
<dbReference type="Proteomes" id="UP001220377">
    <property type="component" value="Chromosome"/>
</dbReference>
<evidence type="ECO:0000256" key="2">
    <source>
        <dbReference type="ARBA" id="ARBA00023210"/>
    </source>
</evidence>
<proteinExistence type="inferred from homology"/>
<keyword evidence="5" id="KW-0963">Cytoplasm</keyword>
<keyword evidence="2 5" id="KW-0717">Septation</keyword>
<dbReference type="InterPro" id="IPR023052">
    <property type="entry name" value="Cell_div_SepF"/>
</dbReference>
<dbReference type="EMBL" id="CP117884">
    <property type="protein sequence ID" value="WDF81668.1"/>
    <property type="molecule type" value="Genomic_DNA"/>
</dbReference>
<feature type="compositionally biased region" description="Low complexity" evidence="6">
    <location>
        <begin position="28"/>
        <end position="44"/>
    </location>
</feature>
<keyword evidence="1 5" id="KW-0132">Cell division</keyword>
<evidence type="ECO:0000256" key="6">
    <source>
        <dbReference type="SAM" id="MobiDB-lite"/>
    </source>
</evidence>
<comment type="subcellular location">
    <subcellularLocation>
        <location evidence="5">Cytoplasm</location>
    </subcellularLocation>
    <text evidence="5">Localizes to the division site, in a FtsZ-dependent manner.</text>
</comment>
<dbReference type="Gene3D" id="3.30.110.150">
    <property type="entry name" value="SepF-like protein"/>
    <property type="match status" value="1"/>
</dbReference>
<dbReference type="Pfam" id="PF04472">
    <property type="entry name" value="SepF"/>
    <property type="match status" value="1"/>
</dbReference>
<evidence type="ECO:0000313" key="7">
    <source>
        <dbReference type="EMBL" id="WDF81668.1"/>
    </source>
</evidence>
<organism evidence="7 8">
    <name type="scientific">Lacticaseibacillus pabuli</name>
    <dbReference type="NCBI Taxonomy" id="3025672"/>
    <lineage>
        <taxon>Bacteria</taxon>
        <taxon>Bacillati</taxon>
        <taxon>Bacillota</taxon>
        <taxon>Bacilli</taxon>
        <taxon>Lactobacillales</taxon>
        <taxon>Lactobacillaceae</taxon>
        <taxon>Lacticaseibacillus</taxon>
    </lineage>
</organism>
<accession>A0ABY7WQM4</accession>
<dbReference type="PANTHER" id="PTHR35798">
    <property type="entry name" value="CELL DIVISION PROTEIN SEPF"/>
    <property type="match status" value="1"/>
</dbReference>
<gene>
    <name evidence="5 7" type="primary">sepF</name>
    <name evidence="7" type="ORF">PQ472_06950</name>
</gene>
<name>A0ABY7WQM4_9LACO</name>
<dbReference type="RefSeq" id="WP_274258601.1">
    <property type="nucleotide sequence ID" value="NZ_CP117884.1"/>
</dbReference>
<evidence type="ECO:0000313" key="8">
    <source>
        <dbReference type="Proteomes" id="UP001220377"/>
    </source>
</evidence>
<evidence type="ECO:0000256" key="4">
    <source>
        <dbReference type="ARBA" id="ARBA00044936"/>
    </source>
</evidence>
<keyword evidence="3 5" id="KW-0131">Cell cycle</keyword>
<evidence type="ECO:0000256" key="5">
    <source>
        <dbReference type="HAMAP-Rule" id="MF_01197"/>
    </source>
</evidence>
<protein>
    <recommendedName>
        <fullName evidence="5">Cell division protein SepF</fullName>
    </recommendedName>
</protein>
<reference evidence="7 8" key="1">
    <citation type="submission" date="2023-02" db="EMBL/GenBank/DDBJ databases">
        <title>Genome sequence of Lacticaseibacillus sp. KACC 23028.</title>
        <authorList>
            <person name="Kim S."/>
            <person name="Heo J."/>
            <person name="Kwon S.-W."/>
        </authorList>
    </citation>
    <scope>NUCLEOTIDE SEQUENCE [LARGE SCALE GENOMIC DNA]</scope>
    <source>
        <strain evidence="7 8">KACC 23028</strain>
    </source>
</reference>
<dbReference type="InterPro" id="IPR038594">
    <property type="entry name" value="SepF-like_sf"/>
</dbReference>
<evidence type="ECO:0000256" key="3">
    <source>
        <dbReference type="ARBA" id="ARBA00023306"/>
    </source>
</evidence>
<comment type="similarity">
    <text evidence="5">Belongs to the SepF family.</text>
</comment>
<sequence>MAFGKIGDKFQHLFDIDDDADADYPDEQTATDNQQTQSTQQSYTRPAAPQQSAGQADFHANNVVSMSKPAKQGAKIEIYEPRIYSDAKEVGRNLLENTAVLVNFTHLESDDARRIVDFLTGVVFAINGEIKRVGDRIFLVTPANFQVSGALASKLQDDLDIDAIN</sequence>
<comment type="subunit">
    <text evidence="5">Homodimer. Interacts with FtsZ.</text>
</comment>
<dbReference type="InterPro" id="IPR007561">
    <property type="entry name" value="Cell_div_SepF/SepF-rel"/>
</dbReference>
<dbReference type="PANTHER" id="PTHR35798:SF1">
    <property type="entry name" value="CELL DIVISION PROTEIN SEPF"/>
    <property type="match status" value="1"/>
</dbReference>
<keyword evidence="8" id="KW-1185">Reference proteome</keyword>